<keyword evidence="2" id="KW-1185">Reference proteome</keyword>
<accession>F5J2Q8</accession>
<dbReference type="AlphaFoldDB" id="F5J2Q8"/>
<comment type="caution">
    <text evidence="1">The sequence shown here is derived from an EMBL/GenBank/DDBJ whole genome shotgun (WGS) entry which is preliminary data.</text>
</comment>
<sequence length="43" mass="5073">MKINEGVSINFDYAESRKTTNVIERLFIALFLLTKYYIPSPYI</sequence>
<dbReference type="Proteomes" id="UP000004913">
    <property type="component" value="Unassembled WGS sequence"/>
</dbReference>
<reference evidence="1 2" key="1">
    <citation type="submission" date="2011-04" db="EMBL/GenBank/DDBJ databases">
        <title>The Genome Sequence of Dysgonomonas gadei ATCC BAA-286.</title>
        <authorList>
            <consortium name="The Broad Institute Genome Sequencing Platform"/>
            <person name="Earl A."/>
            <person name="Ward D."/>
            <person name="Feldgarden M."/>
            <person name="Gevers D."/>
            <person name="Pudlo N."/>
            <person name="Martens E."/>
            <person name="Allen-Vercoe E."/>
            <person name="Young S.K."/>
            <person name="Zeng Q."/>
            <person name="Gargeya S."/>
            <person name="Fitzgerald M."/>
            <person name="Haas B."/>
            <person name="Abouelleil A."/>
            <person name="Alvarado L."/>
            <person name="Arachchi H.M."/>
            <person name="Berlin A."/>
            <person name="Brown A."/>
            <person name="Chapman S.B."/>
            <person name="Chen Z."/>
            <person name="Dunbar C."/>
            <person name="Freedman E."/>
            <person name="Gearin G."/>
            <person name="Gellesch M."/>
            <person name="Goldberg J."/>
            <person name="Griggs A."/>
            <person name="Gujja S."/>
            <person name="Heiman D."/>
            <person name="Howarth C."/>
            <person name="Larson L."/>
            <person name="Lui A."/>
            <person name="MacDonald P.J.P."/>
            <person name="Mehta T."/>
            <person name="Montmayeur A."/>
            <person name="Murphy C."/>
            <person name="Neiman D."/>
            <person name="Pearson M."/>
            <person name="Priest M."/>
            <person name="Roberts A."/>
            <person name="Saif S."/>
            <person name="Shea T."/>
            <person name="Shenoy N."/>
            <person name="Sisk P."/>
            <person name="Stolte C."/>
            <person name="Sykes S."/>
            <person name="Yandava C."/>
            <person name="Wortman J."/>
            <person name="Nusbaum C."/>
            <person name="Birren B."/>
        </authorList>
    </citation>
    <scope>NUCLEOTIDE SEQUENCE [LARGE SCALE GENOMIC DNA]</scope>
    <source>
        <strain evidence="1 2">ATCC BAA-286</strain>
    </source>
</reference>
<protein>
    <submittedName>
        <fullName evidence="1">Uncharacterized protein</fullName>
    </submittedName>
</protein>
<evidence type="ECO:0000313" key="2">
    <source>
        <dbReference type="Proteomes" id="UP000004913"/>
    </source>
</evidence>
<proteinExistence type="predicted"/>
<name>F5J2Q8_9BACT</name>
<dbReference type="HOGENOM" id="CLU_3232795_0_0_10"/>
<gene>
    <name evidence="1" type="ORF">HMPREF9455_03625</name>
</gene>
<organism evidence="1 2">
    <name type="scientific">Dysgonomonas gadei ATCC BAA-286</name>
    <dbReference type="NCBI Taxonomy" id="742766"/>
    <lineage>
        <taxon>Bacteria</taxon>
        <taxon>Pseudomonadati</taxon>
        <taxon>Bacteroidota</taxon>
        <taxon>Bacteroidia</taxon>
        <taxon>Bacteroidales</taxon>
        <taxon>Dysgonomonadaceae</taxon>
        <taxon>Dysgonomonas</taxon>
    </lineage>
</organism>
<dbReference type="EMBL" id="ADLV01000044">
    <property type="protein sequence ID" value="EGK00036.1"/>
    <property type="molecule type" value="Genomic_DNA"/>
</dbReference>
<evidence type="ECO:0000313" key="1">
    <source>
        <dbReference type="EMBL" id="EGK00036.1"/>
    </source>
</evidence>